<dbReference type="Proteomes" id="UP000325577">
    <property type="component" value="Linkage Group LG12"/>
</dbReference>
<dbReference type="GO" id="GO:0003676">
    <property type="term" value="F:nucleic acid binding"/>
    <property type="evidence" value="ECO:0007669"/>
    <property type="project" value="InterPro"/>
</dbReference>
<evidence type="ECO:0000313" key="4">
    <source>
        <dbReference type="Proteomes" id="UP000325577"/>
    </source>
</evidence>
<dbReference type="SMART" id="SM00451">
    <property type="entry name" value="ZnF_U1"/>
    <property type="match status" value="3"/>
</dbReference>
<gene>
    <name evidence="3" type="ORF">F0562_023655</name>
</gene>
<dbReference type="EMBL" id="CM018035">
    <property type="protein sequence ID" value="KAA8542503.1"/>
    <property type="molecule type" value="Genomic_DNA"/>
</dbReference>
<keyword evidence="4" id="KW-1185">Reference proteome</keyword>
<dbReference type="InterPro" id="IPR003604">
    <property type="entry name" value="Matrin/U1-like-C_Znf_C2H2"/>
</dbReference>
<feature type="region of interest" description="Disordered" evidence="1">
    <location>
        <begin position="61"/>
        <end position="145"/>
    </location>
</feature>
<organism evidence="3 4">
    <name type="scientific">Nyssa sinensis</name>
    <dbReference type="NCBI Taxonomy" id="561372"/>
    <lineage>
        <taxon>Eukaryota</taxon>
        <taxon>Viridiplantae</taxon>
        <taxon>Streptophyta</taxon>
        <taxon>Embryophyta</taxon>
        <taxon>Tracheophyta</taxon>
        <taxon>Spermatophyta</taxon>
        <taxon>Magnoliopsida</taxon>
        <taxon>eudicotyledons</taxon>
        <taxon>Gunneridae</taxon>
        <taxon>Pentapetalae</taxon>
        <taxon>asterids</taxon>
        <taxon>Cornales</taxon>
        <taxon>Nyssaceae</taxon>
        <taxon>Nyssa</taxon>
    </lineage>
</organism>
<feature type="domain" description="C2H2-type" evidence="2">
    <location>
        <begin position="185"/>
        <end position="207"/>
    </location>
</feature>
<sequence>MVKVAGKIIEREMAEGRRENVMSVELAIQRELAYQKKVASLRSHSIDYFAEDLLPLQVSSSSPSLLPGPNLNSSSSTSLVPRSTCQVTSTTPSPKPLPVPTQIPSPRPRLGPSLDPHPSYQLSSSNRSPIPRPLPAPSRIPSPRPSLSGIKRIATTSNHQCLPPQQRTPSQNNYIIIDQVGNFFCKICRVPCSGASNLKQHLKGHKHKATLQWLQLNRKNGEKNEDQRPQCELCQIWCTNDDSFNMHLKGQKHQAKLQVLELSKENGGEKVNQRPRCELCQIWCMNEDAFKQHLKGKTHVTRLYAIEEKNRARGGEAEMMNLDIEELEWKMVS</sequence>
<dbReference type="Gene3D" id="3.30.160.60">
    <property type="entry name" value="Classic Zinc Finger"/>
    <property type="match status" value="3"/>
</dbReference>
<feature type="compositionally biased region" description="Low complexity" evidence="1">
    <location>
        <begin position="61"/>
        <end position="83"/>
    </location>
</feature>
<reference evidence="3 4" key="1">
    <citation type="submission" date="2019-09" db="EMBL/GenBank/DDBJ databases">
        <title>A chromosome-level genome assembly of the Chinese tupelo Nyssa sinensis.</title>
        <authorList>
            <person name="Yang X."/>
            <person name="Kang M."/>
            <person name="Yang Y."/>
            <person name="Xiong H."/>
            <person name="Wang M."/>
            <person name="Zhang Z."/>
            <person name="Wang Z."/>
            <person name="Wu H."/>
            <person name="Ma T."/>
            <person name="Liu J."/>
            <person name="Xi Z."/>
        </authorList>
    </citation>
    <scope>NUCLEOTIDE SEQUENCE [LARGE SCALE GENOMIC DNA]</scope>
    <source>
        <strain evidence="3">J267</strain>
        <tissue evidence="3">Leaf</tissue>
    </source>
</reference>
<proteinExistence type="predicted"/>
<dbReference type="SMART" id="SM00355">
    <property type="entry name" value="ZnF_C2H2"/>
    <property type="match status" value="3"/>
</dbReference>
<dbReference type="PROSITE" id="PS00028">
    <property type="entry name" value="ZINC_FINGER_C2H2_1"/>
    <property type="match status" value="1"/>
</dbReference>
<name>A0A5J5BH31_9ASTE</name>
<protein>
    <recommendedName>
        <fullName evidence="2">C2H2-type domain-containing protein</fullName>
    </recommendedName>
</protein>
<accession>A0A5J5BH31</accession>
<dbReference type="Pfam" id="PF12874">
    <property type="entry name" value="zf-met"/>
    <property type="match status" value="3"/>
</dbReference>
<evidence type="ECO:0000313" key="3">
    <source>
        <dbReference type="EMBL" id="KAA8542503.1"/>
    </source>
</evidence>
<dbReference type="PANTHER" id="PTHR47487">
    <property type="entry name" value="OS06G0651300 PROTEIN-RELATED"/>
    <property type="match status" value="1"/>
</dbReference>
<evidence type="ECO:0000259" key="2">
    <source>
        <dbReference type="PROSITE" id="PS00028"/>
    </source>
</evidence>
<dbReference type="SUPFAM" id="SSF57667">
    <property type="entry name" value="beta-beta-alpha zinc fingers"/>
    <property type="match status" value="3"/>
</dbReference>
<dbReference type="InterPro" id="IPR013087">
    <property type="entry name" value="Znf_C2H2_type"/>
</dbReference>
<feature type="compositionally biased region" description="Pro residues" evidence="1">
    <location>
        <begin position="130"/>
        <end position="144"/>
    </location>
</feature>
<dbReference type="GO" id="GO:0008270">
    <property type="term" value="F:zinc ion binding"/>
    <property type="evidence" value="ECO:0007669"/>
    <property type="project" value="InterPro"/>
</dbReference>
<dbReference type="OrthoDB" id="434647at2759"/>
<evidence type="ECO:0000256" key="1">
    <source>
        <dbReference type="SAM" id="MobiDB-lite"/>
    </source>
</evidence>
<dbReference type="AlphaFoldDB" id="A0A5J5BH31"/>
<feature type="compositionally biased region" description="Pro residues" evidence="1">
    <location>
        <begin position="93"/>
        <end position="109"/>
    </location>
</feature>
<dbReference type="PANTHER" id="PTHR47487:SF8">
    <property type="entry name" value="OS08G0270900 PROTEIN"/>
    <property type="match status" value="1"/>
</dbReference>
<dbReference type="InterPro" id="IPR036236">
    <property type="entry name" value="Znf_C2H2_sf"/>
</dbReference>